<keyword evidence="2" id="KW-1185">Reference proteome</keyword>
<evidence type="ECO:0000313" key="1">
    <source>
        <dbReference type="EMBL" id="KAJ1371894.1"/>
    </source>
</evidence>
<name>A0AAD5RBH8_PARTN</name>
<comment type="caution">
    <text evidence="1">The sequence shown here is derived from an EMBL/GenBank/DDBJ whole genome shotgun (WGS) entry which is preliminary data.</text>
</comment>
<dbReference type="EMBL" id="JAHQIW010007057">
    <property type="protein sequence ID" value="KAJ1371894.1"/>
    <property type="molecule type" value="Genomic_DNA"/>
</dbReference>
<evidence type="ECO:0000313" key="2">
    <source>
        <dbReference type="Proteomes" id="UP001196413"/>
    </source>
</evidence>
<protein>
    <submittedName>
        <fullName evidence="1">Uncharacterized protein</fullName>
    </submittedName>
</protein>
<dbReference type="Proteomes" id="UP001196413">
    <property type="component" value="Unassembled WGS sequence"/>
</dbReference>
<dbReference type="AlphaFoldDB" id="A0AAD5RBH8"/>
<gene>
    <name evidence="1" type="ORF">KIN20_033929</name>
</gene>
<sequence length="51" mass="5808">MLETLVQHSLEVHGFGIYAEEMKKSNDIVGLEGNQLKFNQPAWNFESKQGN</sequence>
<proteinExistence type="predicted"/>
<accession>A0AAD5RBH8</accession>
<organism evidence="1 2">
    <name type="scientific">Parelaphostrongylus tenuis</name>
    <name type="common">Meningeal worm</name>
    <dbReference type="NCBI Taxonomy" id="148309"/>
    <lineage>
        <taxon>Eukaryota</taxon>
        <taxon>Metazoa</taxon>
        <taxon>Ecdysozoa</taxon>
        <taxon>Nematoda</taxon>
        <taxon>Chromadorea</taxon>
        <taxon>Rhabditida</taxon>
        <taxon>Rhabditina</taxon>
        <taxon>Rhabditomorpha</taxon>
        <taxon>Strongyloidea</taxon>
        <taxon>Metastrongylidae</taxon>
        <taxon>Parelaphostrongylus</taxon>
    </lineage>
</organism>
<reference evidence="1" key="1">
    <citation type="submission" date="2021-06" db="EMBL/GenBank/DDBJ databases">
        <title>Parelaphostrongylus tenuis whole genome reference sequence.</title>
        <authorList>
            <person name="Garwood T.J."/>
            <person name="Larsen P.A."/>
            <person name="Fountain-Jones N.M."/>
            <person name="Garbe J.R."/>
            <person name="Macchietto M.G."/>
            <person name="Kania S.A."/>
            <person name="Gerhold R.W."/>
            <person name="Richards J.E."/>
            <person name="Wolf T.M."/>
        </authorList>
    </citation>
    <scope>NUCLEOTIDE SEQUENCE</scope>
    <source>
        <strain evidence="1">MNPRO001-30</strain>
        <tissue evidence="1">Meninges</tissue>
    </source>
</reference>